<feature type="domain" description="Microtubule-associated protein 1B/S N-terminal" evidence="1">
    <location>
        <begin position="39"/>
        <end position="100"/>
    </location>
</feature>
<evidence type="ECO:0000313" key="2">
    <source>
        <dbReference type="EMBL" id="KAI2662424.1"/>
    </source>
</evidence>
<sequence>MEMPLGDAAAGPQEKCEIIQHLGQQRCVGPPFCQTRYYMLIVIGDISTDHQLDSVKEHIKQGILSWDIDLTVCDLNKELKLFEARHSAQFSSEVKAHRVASSTSPCSLTGGSHCCSVLYRNHFHCFSQQWKMMDEDWACSVQLLCHSCSCAQNTD</sequence>
<dbReference type="InterPro" id="IPR026074">
    <property type="entry name" value="MAP1"/>
</dbReference>
<proteinExistence type="predicted"/>
<reference evidence="2 3" key="1">
    <citation type="submission" date="2022-01" db="EMBL/GenBank/DDBJ databases">
        <title>A high-quality chromosome-level genome assembly of rohu carp, Labeo rohita.</title>
        <authorList>
            <person name="Arick M.A. II"/>
            <person name="Hsu C.-Y."/>
            <person name="Magbanua Z."/>
            <person name="Pechanova O."/>
            <person name="Grover C."/>
            <person name="Miller E."/>
            <person name="Thrash A."/>
            <person name="Ezzel L."/>
            <person name="Alam S."/>
            <person name="Benzie J."/>
            <person name="Hamilton M."/>
            <person name="Karsi A."/>
            <person name="Lawrence M.L."/>
            <person name="Peterson D.G."/>
        </authorList>
    </citation>
    <scope>NUCLEOTIDE SEQUENCE [LARGE SCALE GENOMIC DNA]</scope>
    <source>
        <strain evidence="3">BAU-BD-2019</strain>
        <tissue evidence="2">Blood</tissue>
    </source>
</reference>
<keyword evidence="3" id="KW-1185">Reference proteome</keyword>
<dbReference type="Proteomes" id="UP000830375">
    <property type="component" value="Unassembled WGS sequence"/>
</dbReference>
<dbReference type="Pfam" id="PF23415">
    <property type="entry name" value="MAPB1_N"/>
    <property type="match status" value="1"/>
</dbReference>
<dbReference type="PANTHER" id="PTHR13843:SF6">
    <property type="entry name" value="MICROTUBULE-ASSOCIATED PROTEIN 1A"/>
    <property type="match status" value="1"/>
</dbReference>
<name>A0ABQ8MHS7_LABRO</name>
<dbReference type="InterPro" id="IPR056617">
    <property type="entry name" value="MAP1B/S_N"/>
</dbReference>
<evidence type="ECO:0000313" key="3">
    <source>
        <dbReference type="Proteomes" id="UP000830375"/>
    </source>
</evidence>
<protein>
    <recommendedName>
        <fullName evidence="1">Microtubule-associated protein 1B/S N-terminal domain-containing protein</fullName>
    </recommendedName>
</protein>
<gene>
    <name evidence="2" type="ORF">H4Q32_001267</name>
</gene>
<evidence type="ECO:0000259" key="1">
    <source>
        <dbReference type="Pfam" id="PF23415"/>
    </source>
</evidence>
<comment type="caution">
    <text evidence="2">The sequence shown here is derived from an EMBL/GenBank/DDBJ whole genome shotgun (WGS) entry which is preliminary data.</text>
</comment>
<accession>A0ABQ8MHS7</accession>
<dbReference type="EMBL" id="JACTAM010000007">
    <property type="protein sequence ID" value="KAI2662424.1"/>
    <property type="molecule type" value="Genomic_DNA"/>
</dbReference>
<dbReference type="PANTHER" id="PTHR13843">
    <property type="entry name" value="MICROTUBULE-ASSOCIATED PROTEIN"/>
    <property type="match status" value="1"/>
</dbReference>
<organism evidence="2 3">
    <name type="scientific">Labeo rohita</name>
    <name type="common">Indian major carp</name>
    <name type="synonym">Cyprinus rohita</name>
    <dbReference type="NCBI Taxonomy" id="84645"/>
    <lineage>
        <taxon>Eukaryota</taxon>
        <taxon>Metazoa</taxon>
        <taxon>Chordata</taxon>
        <taxon>Craniata</taxon>
        <taxon>Vertebrata</taxon>
        <taxon>Euteleostomi</taxon>
        <taxon>Actinopterygii</taxon>
        <taxon>Neopterygii</taxon>
        <taxon>Teleostei</taxon>
        <taxon>Ostariophysi</taxon>
        <taxon>Cypriniformes</taxon>
        <taxon>Cyprinidae</taxon>
        <taxon>Labeoninae</taxon>
        <taxon>Labeonini</taxon>
        <taxon>Labeo</taxon>
    </lineage>
</organism>